<dbReference type="AlphaFoldDB" id="A0AAD9P261"/>
<evidence type="ECO:0000313" key="1">
    <source>
        <dbReference type="EMBL" id="KAK2186684.1"/>
    </source>
</evidence>
<evidence type="ECO:0000313" key="2">
    <source>
        <dbReference type="Proteomes" id="UP001209878"/>
    </source>
</evidence>
<sequence>MRKLSRNHVMFGLGLPSTTHSKHAGLPSGTCMSPRGCINTGEEGVPTNSSRDSDGSFSMAFARFCSTICLYSSRSFKYCPGAQPSLLSKVLRTSHQSSCVSSNTSTFSPS</sequence>
<proteinExistence type="predicted"/>
<keyword evidence="2" id="KW-1185">Reference proteome</keyword>
<reference evidence="1" key="1">
    <citation type="journal article" date="2023" name="Mol. Biol. Evol.">
        <title>Third-Generation Sequencing Reveals the Adaptive Role of the Epigenome in Three Deep-Sea Polychaetes.</title>
        <authorList>
            <person name="Perez M."/>
            <person name="Aroh O."/>
            <person name="Sun Y."/>
            <person name="Lan Y."/>
            <person name="Juniper S.K."/>
            <person name="Young C.R."/>
            <person name="Angers B."/>
            <person name="Qian P.Y."/>
        </authorList>
    </citation>
    <scope>NUCLEOTIDE SEQUENCE</scope>
    <source>
        <strain evidence="1">R07B-5</strain>
    </source>
</reference>
<organism evidence="1 2">
    <name type="scientific">Ridgeia piscesae</name>
    <name type="common">Tubeworm</name>
    <dbReference type="NCBI Taxonomy" id="27915"/>
    <lineage>
        <taxon>Eukaryota</taxon>
        <taxon>Metazoa</taxon>
        <taxon>Spiralia</taxon>
        <taxon>Lophotrochozoa</taxon>
        <taxon>Annelida</taxon>
        <taxon>Polychaeta</taxon>
        <taxon>Sedentaria</taxon>
        <taxon>Canalipalpata</taxon>
        <taxon>Sabellida</taxon>
        <taxon>Siboglinidae</taxon>
        <taxon>Ridgeia</taxon>
    </lineage>
</organism>
<name>A0AAD9P261_RIDPI</name>
<dbReference type="Proteomes" id="UP001209878">
    <property type="component" value="Unassembled WGS sequence"/>
</dbReference>
<protein>
    <submittedName>
        <fullName evidence="1">Uncharacterized protein</fullName>
    </submittedName>
</protein>
<accession>A0AAD9P261</accession>
<gene>
    <name evidence="1" type="ORF">NP493_191g02006</name>
</gene>
<dbReference type="EMBL" id="JAODUO010000192">
    <property type="protein sequence ID" value="KAK2186684.1"/>
    <property type="molecule type" value="Genomic_DNA"/>
</dbReference>
<comment type="caution">
    <text evidence="1">The sequence shown here is derived from an EMBL/GenBank/DDBJ whole genome shotgun (WGS) entry which is preliminary data.</text>
</comment>